<evidence type="ECO:0000313" key="2">
    <source>
        <dbReference type="Proteomes" id="UP000238479"/>
    </source>
</evidence>
<keyword evidence="2" id="KW-1185">Reference proteome</keyword>
<reference evidence="1 2" key="1">
    <citation type="journal article" date="2018" name="Nat. Genet.">
        <title>The Rosa genome provides new insights in the design of modern roses.</title>
        <authorList>
            <person name="Bendahmane M."/>
        </authorList>
    </citation>
    <scope>NUCLEOTIDE SEQUENCE [LARGE SCALE GENOMIC DNA]</scope>
    <source>
        <strain evidence="2">cv. Old Blush</strain>
    </source>
</reference>
<evidence type="ECO:0000313" key="1">
    <source>
        <dbReference type="EMBL" id="PRQ39396.1"/>
    </source>
</evidence>
<comment type="caution">
    <text evidence="1">The sequence shown here is derived from an EMBL/GenBank/DDBJ whole genome shotgun (WGS) entry which is preliminary data.</text>
</comment>
<proteinExistence type="predicted"/>
<sequence length="101" mass="11563">MVKWTQAPSGRMKRSVDGVTSVRQHSGKAMLFVNMLLRDRIIFPVCHCYVKVNRVVIRALFANWCLLEYIDFVETLGIISGCSLDAYYNLGFRLHVPPCIL</sequence>
<organism evidence="1 2">
    <name type="scientific">Rosa chinensis</name>
    <name type="common">China rose</name>
    <dbReference type="NCBI Taxonomy" id="74649"/>
    <lineage>
        <taxon>Eukaryota</taxon>
        <taxon>Viridiplantae</taxon>
        <taxon>Streptophyta</taxon>
        <taxon>Embryophyta</taxon>
        <taxon>Tracheophyta</taxon>
        <taxon>Spermatophyta</taxon>
        <taxon>Magnoliopsida</taxon>
        <taxon>eudicotyledons</taxon>
        <taxon>Gunneridae</taxon>
        <taxon>Pentapetalae</taxon>
        <taxon>rosids</taxon>
        <taxon>fabids</taxon>
        <taxon>Rosales</taxon>
        <taxon>Rosaceae</taxon>
        <taxon>Rosoideae</taxon>
        <taxon>Rosoideae incertae sedis</taxon>
        <taxon>Rosa</taxon>
    </lineage>
</organism>
<name>A0A2P6QZ25_ROSCH</name>
<dbReference type="AlphaFoldDB" id="A0A2P6QZ25"/>
<gene>
    <name evidence="1" type="ORF">RchiOBHm_Chr4g0424711</name>
</gene>
<dbReference type="Gramene" id="PRQ39396">
    <property type="protein sequence ID" value="PRQ39396"/>
    <property type="gene ID" value="RchiOBHm_Chr4g0424711"/>
</dbReference>
<dbReference type="EMBL" id="PDCK01000042">
    <property type="protein sequence ID" value="PRQ39396.1"/>
    <property type="molecule type" value="Genomic_DNA"/>
</dbReference>
<accession>A0A2P6QZ25</accession>
<dbReference type="Proteomes" id="UP000238479">
    <property type="component" value="Chromosome 4"/>
</dbReference>
<protein>
    <submittedName>
        <fullName evidence="1">Uncharacterized protein</fullName>
    </submittedName>
</protein>